<dbReference type="EMBL" id="BMIR01000021">
    <property type="protein sequence ID" value="GGE52691.1"/>
    <property type="molecule type" value="Genomic_DNA"/>
</dbReference>
<organism evidence="3 4">
    <name type="scientific">Pullulanibacillus camelliae</name>
    <dbReference type="NCBI Taxonomy" id="1707096"/>
    <lineage>
        <taxon>Bacteria</taxon>
        <taxon>Bacillati</taxon>
        <taxon>Bacillota</taxon>
        <taxon>Bacilli</taxon>
        <taxon>Bacillales</taxon>
        <taxon>Sporolactobacillaceae</taxon>
        <taxon>Pullulanibacillus</taxon>
    </lineage>
</organism>
<reference evidence="3" key="1">
    <citation type="journal article" date="2014" name="Int. J. Syst. Evol. Microbiol.">
        <title>Complete genome sequence of Corynebacterium casei LMG S-19264T (=DSM 44701T), isolated from a smear-ripened cheese.</title>
        <authorList>
            <consortium name="US DOE Joint Genome Institute (JGI-PGF)"/>
            <person name="Walter F."/>
            <person name="Albersmeier A."/>
            <person name="Kalinowski J."/>
            <person name="Ruckert C."/>
        </authorList>
    </citation>
    <scope>NUCLEOTIDE SEQUENCE</scope>
    <source>
        <strain evidence="3">CGMCC 1.15371</strain>
    </source>
</reference>
<dbReference type="PANTHER" id="PTHR43861">
    <property type="entry name" value="TRANS-ACONITATE 2-METHYLTRANSFERASE-RELATED"/>
    <property type="match status" value="1"/>
</dbReference>
<evidence type="ECO:0000313" key="3">
    <source>
        <dbReference type="EMBL" id="GGE52691.1"/>
    </source>
</evidence>
<accession>A0A8J3E026</accession>
<name>A0A8J3E026_9BACL</name>
<evidence type="ECO:0000256" key="1">
    <source>
        <dbReference type="SAM" id="MobiDB-lite"/>
    </source>
</evidence>
<dbReference type="GO" id="GO:0032259">
    <property type="term" value="P:methylation"/>
    <property type="evidence" value="ECO:0007669"/>
    <property type="project" value="UniProtKB-KW"/>
</dbReference>
<keyword evidence="3" id="KW-0489">Methyltransferase</keyword>
<evidence type="ECO:0000313" key="4">
    <source>
        <dbReference type="Proteomes" id="UP000628775"/>
    </source>
</evidence>
<feature type="region of interest" description="Disordered" evidence="1">
    <location>
        <begin position="1"/>
        <end position="20"/>
    </location>
</feature>
<evidence type="ECO:0000259" key="2">
    <source>
        <dbReference type="Pfam" id="PF13847"/>
    </source>
</evidence>
<keyword evidence="4" id="KW-1185">Reference proteome</keyword>
<dbReference type="Gene3D" id="3.40.50.150">
    <property type="entry name" value="Vaccinia Virus protein VP39"/>
    <property type="match status" value="1"/>
</dbReference>
<dbReference type="InterPro" id="IPR025714">
    <property type="entry name" value="Methyltranfer_dom"/>
</dbReference>
<gene>
    <name evidence="3" type="ORF">GCM10011391_34430</name>
</gene>
<sequence>MSHEHRFNPEKAGRLLDPNRKKKLPPDEILALLGLERGDVVADLGSGNGFFTVPIAQKTETTVYAVDIEPKMLEGLKVYADQEEVKNIQTVTSDLIDIDLPDDSVDKIFSSLVMHEVSDLNAMLSEMKRILRVNGKLLILDWEAVEMNEGPPLKIRIPSEKLKALFEEQQFQVKKQMVSPEVYALVMSI</sequence>
<keyword evidence="3" id="KW-0808">Transferase</keyword>
<dbReference type="SUPFAM" id="SSF53335">
    <property type="entry name" value="S-adenosyl-L-methionine-dependent methyltransferases"/>
    <property type="match status" value="1"/>
</dbReference>
<feature type="compositionally biased region" description="Basic and acidic residues" evidence="1">
    <location>
        <begin position="1"/>
        <end position="19"/>
    </location>
</feature>
<feature type="domain" description="Methyltransferase" evidence="2">
    <location>
        <begin position="36"/>
        <end position="146"/>
    </location>
</feature>
<proteinExistence type="predicted"/>
<dbReference type="Proteomes" id="UP000628775">
    <property type="component" value="Unassembled WGS sequence"/>
</dbReference>
<dbReference type="AlphaFoldDB" id="A0A8J3E026"/>
<dbReference type="Pfam" id="PF13847">
    <property type="entry name" value="Methyltransf_31"/>
    <property type="match status" value="1"/>
</dbReference>
<dbReference type="PANTHER" id="PTHR43861:SF1">
    <property type="entry name" value="TRANS-ACONITATE 2-METHYLTRANSFERASE"/>
    <property type="match status" value="1"/>
</dbReference>
<dbReference type="CDD" id="cd02440">
    <property type="entry name" value="AdoMet_MTases"/>
    <property type="match status" value="1"/>
</dbReference>
<dbReference type="RefSeq" id="WP_188697338.1">
    <property type="nucleotide sequence ID" value="NZ_BMIR01000021.1"/>
</dbReference>
<reference evidence="3" key="2">
    <citation type="submission" date="2020-09" db="EMBL/GenBank/DDBJ databases">
        <authorList>
            <person name="Sun Q."/>
            <person name="Zhou Y."/>
        </authorList>
    </citation>
    <scope>NUCLEOTIDE SEQUENCE</scope>
    <source>
        <strain evidence="3">CGMCC 1.15371</strain>
    </source>
</reference>
<protein>
    <submittedName>
        <fullName evidence="3">Methyltransferase type 11</fullName>
    </submittedName>
</protein>
<comment type="caution">
    <text evidence="3">The sequence shown here is derived from an EMBL/GenBank/DDBJ whole genome shotgun (WGS) entry which is preliminary data.</text>
</comment>
<dbReference type="InterPro" id="IPR029063">
    <property type="entry name" value="SAM-dependent_MTases_sf"/>
</dbReference>
<dbReference type="GO" id="GO:0008757">
    <property type="term" value="F:S-adenosylmethionine-dependent methyltransferase activity"/>
    <property type="evidence" value="ECO:0007669"/>
    <property type="project" value="InterPro"/>
</dbReference>